<dbReference type="Proteomes" id="UP001431221">
    <property type="component" value="Unassembled WGS sequence"/>
</dbReference>
<evidence type="ECO:0000313" key="2">
    <source>
        <dbReference type="Proteomes" id="UP001431221"/>
    </source>
</evidence>
<dbReference type="RefSeq" id="WP_248155609.1">
    <property type="nucleotide sequence ID" value="NZ_JALNMJ010000010.1"/>
</dbReference>
<gene>
    <name evidence="1" type="ORF">M0H32_15555</name>
</gene>
<organism evidence="1 2">
    <name type="scientific">Roseibium sediminicola</name>
    <dbReference type="NCBI Taxonomy" id="2933272"/>
    <lineage>
        <taxon>Bacteria</taxon>
        <taxon>Pseudomonadati</taxon>
        <taxon>Pseudomonadota</taxon>
        <taxon>Alphaproteobacteria</taxon>
        <taxon>Hyphomicrobiales</taxon>
        <taxon>Stappiaceae</taxon>
        <taxon>Roseibium</taxon>
    </lineage>
</organism>
<evidence type="ECO:0000313" key="1">
    <source>
        <dbReference type="EMBL" id="MCK7613589.1"/>
    </source>
</evidence>
<name>A0ABT0GVW9_9HYPH</name>
<protein>
    <submittedName>
        <fullName evidence="1">Uncharacterized protein</fullName>
    </submittedName>
</protein>
<keyword evidence="2" id="KW-1185">Reference proteome</keyword>
<reference evidence="1" key="1">
    <citation type="submission" date="2022-04" db="EMBL/GenBank/DDBJ databases">
        <title>Roseibium sp. CAU 1639 isolated from mud.</title>
        <authorList>
            <person name="Kim W."/>
        </authorList>
    </citation>
    <scope>NUCLEOTIDE SEQUENCE</scope>
    <source>
        <strain evidence="1">CAU 1639</strain>
    </source>
</reference>
<dbReference type="EMBL" id="JALNMJ010000010">
    <property type="protein sequence ID" value="MCK7613589.1"/>
    <property type="molecule type" value="Genomic_DNA"/>
</dbReference>
<proteinExistence type="predicted"/>
<accession>A0ABT0GVW9</accession>
<sequence>MIGVVLRSRAACSLLVLAAVLGGFFVWHEIDRSSAVHRAVAEYVARSELAAIRVEFEELKRRKAVSDGAKRQL</sequence>
<comment type="caution">
    <text evidence="1">The sequence shown here is derived from an EMBL/GenBank/DDBJ whole genome shotgun (WGS) entry which is preliminary data.</text>
</comment>